<proteinExistence type="predicted"/>
<name>A0ABN8AD44_9BACI</name>
<dbReference type="Proteomes" id="UP000789833">
    <property type="component" value="Unassembled WGS sequence"/>
</dbReference>
<evidence type="ECO:0000313" key="1">
    <source>
        <dbReference type="EMBL" id="CAG9621382.1"/>
    </source>
</evidence>
<sequence>MGYQLMSVNFYPSKVNKWEDESKYVVYVKHAKSYSEQRLSFFDAIELCKEEATSQKENWYSISIMSNQAVELHFRSISNKLIIAVTIDLSCYHLDISSYVWYQHRKAFLKVNSPEKINHDVVEMLLKRILIKHDGKTAFLTLNESKGTAFISRK</sequence>
<gene>
    <name evidence="1" type="ORF">BACCIP111883_02155</name>
</gene>
<accession>A0ABN8AD44</accession>
<dbReference type="EMBL" id="CAKJTJ010000010">
    <property type="protein sequence ID" value="CAG9621382.1"/>
    <property type="molecule type" value="Genomic_DNA"/>
</dbReference>
<protein>
    <submittedName>
        <fullName evidence="1">Uncharacterized protein</fullName>
    </submittedName>
</protein>
<evidence type="ECO:0000313" key="2">
    <source>
        <dbReference type="Proteomes" id="UP000789833"/>
    </source>
</evidence>
<keyword evidence="2" id="KW-1185">Reference proteome</keyword>
<organism evidence="1 2">
    <name type="scientific">Sutcliffiella rhizosphaerae</name>
    <dbReference type="NCBI Taxonomy" id="2880967"/>
    <lineage>
        <taxon>Bacteria</taxon>
        <taxon>Bacillati</taxon>
        <taxon>Bacillota</taxon>
        <taxon>Bacilli</taxon>
        <taxon>Bacillales</taxon>
        <taxon>Bacillaceae</taxon>
        <taxon>Sutcliffiella</taxon>
    </lineage>
</organism>
<comment type="caution">
    <text evidence="1">The sequence shown here is derived from an EMBL/GenBank/DDBJ whole genome shotgun (WGS) entry which is preliminary data.</text>
</comment>
<dbReference type="RefSeq" id="WP_230501277.1">
    <property type="nucleotide sequence ID" value="NZ_CAKJTJ010000010.1"/>
</dbReference>
<reference evidence="1 2" key="1">
    <citation type="submission" date="2021-10" db="EMBL/GenBank/DDBJ databases">
        <authorList>
            <person name="Criscuolo A."/>
        </authorList>
    </citation>
    <scope>NUCLEOTIDE SEQUENCE [LARGE SCALE GENOMIC DNA]</scope>
    <source>
        <strain evidence="2">CIP 111883</strain>
    </source>
</reference>